<comment type="caution">
    <text evidence="2">The sequence shown here is derived from an EMBL/GenBank/DDBJ whole genome shotgun (WGS) entry which is preliminary data.</text>
</comment>
<dbReference type="EMBL" id="MEYQ01000006">
    <property type="protein sequence ID" value="OGD39456.1"/>
    <property type="molecule type" value="Genomic_DNA"/>
</dbReference>
<evidence type="ECO:0000313" key="3">
    <source>
        <dbReference type="Proteomes" id="UP000177947"/>
    </source>
</evidence>
<evidence type="ECO:0000256" key="1">
    <source>
        <dbReference type="SAM" id="Phobius"/>
    </source>
</evidence>
<feature type="transmembrane region" description="Helical" evidence="1">
    <location>
        <begin position="20"/>
        <end position="39"/>
    </location>
</feature>
<gene>
    <name evidence="2" type="ORF">A2907_02065</name>
</gene>
<name>A0A1F5C9C5_9BACT</name>
<dbReference type="Proteomes" id="UP000177947">
    <property type="component" value="Unassembled WGS sequence"/>
</dbReference>
<organism evidence="2 3">
    <name type="scientific">Candidatus Azambacteria bacterium RIFCSPLOWO2_01_FULL_37_9</name>
    <dbReference type="NCBI Taxonomy" id="1797297"/>
    <lineage>
        <taxon>Bacteria</taxon>
        <taxon>Candidatus Azamiibacteriota</taxon>
    </lineage>
</organism>
<keyword evidence="1" id="KW-0472">Membrane</keyword>
<dbReference type="AlphaFoldDB" id="A0A1F5C9C5"/>
<keyword evidence="1" id="KW-1133">Transmembrane helix</keyword>
<accession>A0A1F5C9C5</accession>
<keyword evidence="1" id="KW-0812">Transmembrane</keyword>
<protein>
    <recommendedName>
        <fullName evidence="4">DUF4878 domain-containing protein</fullName>
    </recommendedName>
</protein>
<evidence type="ECO:0008006" key="4">
    <source>
        <dbReference type="Google" id="ProtNLM"/>
    </source>
</evidence>
<evidence type="ECO:0000313" key="2">
    <source>
        <dbReference type="EMBL" id="OGD39456.1"/>
    </source>
</evidence>
<reference evidence="2 3" key="1">
    <citation type="journal article" date="2016" name="Nat. Commun.">
        <title>Thousands of microbial genomes shed light on interconnected biogeochemical processes in an aquifer system.</title>
        <authorList>
            <person name="Anantharaman K."/>
            <person name="Brown C.T."/>
            <person name="Hug L.A."/>
            <person name="Sharon I."/>
            <person name="Castelle C.J."/>
            <person name="Probst A.J."/>
            <person name="Thomas B.C."/>
            <person name="Singh A."/>
            <person name="Wilkins M.J."/>
            <person name="Karaoz U."/>
            <person name="Brodie E.L."/>
            <person name="Williams K.H."/>
            <person name="Hubbard S.S."/>
            <person name="Banfield J.F."/>
        </authorList>
    </citation>
    <scope>NUCLEOTIDE SEQUENCE [LARGE SCALE GENOMIC DNA]</scope>
</reference>
<sequence>MEDKIENATNIKPVKKYLKIGIVIFGIILISAFFAFYAYPKYQDWKFNKELKELTEETNRPYLEDTYGGKTPKETLELFIAAVEKEDFDLASKYFVLSKQEEWKKELIEINNLNKTKDFLKPVAEEIIKLENNDTGLVNGDKYISKGTILFNLIKYPQGIWKIKEI</sequence>
<proteinExistence type="predicted"/>